<dbReference type="InterPro" id="IPR032867">
    <property type="entry name" value="DYW_dom"/>
</dbReference>
<keyword evidence="2" id="KW-0809">Transit peptide</keyword>
<protein>
    <submittedName>
        <fullName evidence="6">Pentatricopeptide repeat-containing protein</fullName>
    </submittedName>
</protein>
<dbReference type="Proteomes" id="UP000092600">
    <property type="component" value="Unassembled WGS sequence"/>
</dbReference>
<dbReference type="Pfam" id="PF12854">
    <property type="entry name" value="PPR_1"/>
    <property type="match status" value="1"/>
</dbReference>
<evidence type="ECO:0000256" key="4">
    <source>
        <dbReference type="SAM" id="MobiDB-lite"/>
    </source>
</evidence>
<feature type="repeat" description="PPR" evidence="3">
    <location>
        <begin position="222"/>
        <end position="252"/>
    </location>
</feature>
<dbReference type="EMBL" id="LSRQ01007187">
    <property type="protein sequence ID" value="OAY65166.1"/>
    <property type="molecule type" value="Genomic_DNA"/>
</dbReference>
<keyword evidence="1" id="KW-0677">Repeat</keyword>
<dbReference type="Pfam" id="PF20430">
    <property type="entry name" value="Eplus_motif"/>
    <property type="match status" value="1"/>
</dbReference>
<dbReference type="InterPro" id="IPR046848">
    <property type="entry name" value="E_motif"/>
</dbReference>
<dbReference type="GO" id="GO:0003723">
    <property type="term" value="F:RNA binding"/>
    <property type="evidence" value="ECO:0007669"/>
    <property type="project" value="InterPro"/>
</dbReference>
<feature type="repeat" description="PPR" evidence="3">
    <location>
        <begin position="150"/>
        <end position="184"/>
    </location>
</feature>
<feature type="region of interest" description="Disordered" evidence="4">
    <location>
        <begin position="71"/>
        <end position="96"/>
    </location>
</feature>
<evidence type="ECO:0000313" key="7">
    <source>
        <dbReference type="Proteomes" id="UP000092600"/>
    </source>
</evidence>
<feature type="domain" description="DYW" evidence="5">
    <location>
        <begin position="469"/>
        <end position="561"/>
    </location>
</feature>
<dbReference type="PROSITE" id="PS51375">
    <property type="entry name" value="PPR"/>
    <property type="match status" value="4"/>
</dbReference>
<dbReference type="Pfam" id="PF13041">
    <property type="entry name" value="PPR_2"/>
    <property type="match status" value="2"/>
</dbReference>
<dbReference type="PANTHER" id="PTHR47926:SF436">
    <property type="entry name" value="PENTATRICOPEPTIDE REPEAT-CONTAINING PROTEIN ELI1, CHLOROPLASTIC-LIKE ISOFORM X2"/>
    <property type="match status" value="1"/>
</dbReference>
<dbReference type="InterPro" id="IPR002885">
    <property type="entry name" value="PPR_rpt"/>
</dbReference>
<feature type="repeat" description="PPR" evidence="3">
    <location>
        <begin position="119"/>
        <end position="149"/>
    </location>
</feature>
<dbReference type="InterPro" id="IPR046960">
    <property type="entry name" value="PPR_At4g14850-like_plant"/>
</dbReference>
<dbReference type="GO" id="GO:0009451">
    <property type="term" value="P:RNA modification"/>
    <property type="evidence" value="ECO:0007669"/>
    <property type="project" value="InterPro"/>
</dbReference>
<proteinExistence type="predicted"/>
<evidence type="ECO:0000256" key="3">
    <source>
        <dbReference type="PROSITE-ProRule" id="PRU00708"/>
    </source>
</evidence>
<evidence type="ECO:0000313" key="6">
    <source>
        <dbReference type="EMBL" id="OAY65166.1"/>
    </source>
</evidence>
<dbReference type="InterPro" id="IPR011990">
    <property type="entry name" value="TPR-like_helical_dom_sf"/>
</dbReference>
<accession>A0A199UKD2</accession>
<name>A0A199UKD2_ANACO</name>
<dbReference type="Pfam" id="PF14432">
    <property type="entry name" value="DYW_deaminase"/>
    <property type="match status" value="1"/>
</dbReference>
<dbReference type="InterPro" id="IPR046849">
    <property type="entry name" value="E2_motif"/>
</dbReference>
<reference evidence="6 7" key="1">
    <citation type="journal article" date="2016" name="DNA Res.">
        <title>The draft genome of MD-2 pineapple using hybrid error correction of long reads.</title>
        <authorList>
            <person name="Redwan R.M."/>
            <person name="Saidin A."/>
            <person name="Kumar S.V."/>
        </authorList>
    </citation>
    <scope>NUCLEOTIDE SEQUENCE [LARGE SCALE GENOMIC DNA]</scope>
    <source>
        <strain evidence="7">cv. MD2</strain>
        <tissue evidence="6">Leaf</tissue>
    </source>
</reference>
<dbReference type="NCBIfam" id="TIGR00756">
    <property type="entry name" value="PPR"/>
    <property type="match status" value="4"/>
</dbReference>
<dbReference type="PANTHER" id="PTHR47926">
    <property type="entry name" value="PENTATRICOPEPTIDE REPEAT-CONTAINING PROTEIN"/>
    <property type="match status" value="1"/>
</dbReference>
<feature type="repeat" description="PPR" evidence="3">
    <location>
        <begin position="254"/>
        <end position="288"/>
    </location>
</feature>
<dbReference type="FunFam" id="1.25.40.10:FF:000366">
    <property type="entry name" value="Pentatricopeptide (PPR) repeat-containing protein"/>
    <property type="match status" value="1"/>
</dbReference>
<gene>
    <name evidence="6" type="ORF">ACMD2_11935</name>
</gene>
<dbReference type="FunFam" id="1.25.40.10:FF:000031">
    <property type="entry name" value="Pentatricopeptide repeat-containing protein mitochondrial"/>
    <property type="match status" value="1"/>
</dbReference>
<dbReference type="Pfam" id="PF20431">
    <property type="entry name" value="E_motif"/>
    <property type="match status" value="1"/>
</dbReference>
<evidence type="ECO:0000256" key="2">
    <source>
        <dbReference type="ARBA" id="ARBA00022946"/>
    </source>
</evidence>
<dbReference type="Pfam" id="PF01535">
    <property type="entry name" value="PPR"/>
    <property type="match status" value="1"/>
</dbReference>
<sequence>MRSLISLAHPCLHLSHPTPDLFTWNSLLRSSSFSHPPLSLYRRFLRHGLRPDLYTFPFLLRSLRSHRLPLPSPPPPLLPPRPHPPPRPPPPPLPPLLPPPLYPSSLALRLFSHHARLPDLASFNSLLAAHLRSGPLDRALRLFDQMPRRDVVTWTCVIHGLARRGDCRGALRVFRAMLESGAAAQPNRHTLTSVLYACAKLGALEQGEWAHAYAERRGMALDAVLGTSLVDMYCKCGSLERALEVFDRMGDRKDVTAWTAMISGLAMHGHARDCIHLFERMIGLGVTPNSVTFLGLLSGCTHGGLVKNGEEYFFRMREEFGIEPTIEHYGCMVDLYAKSGLISKAWDVANTMPMKPDALIWGALLSGSQKLGDISTSEAAAKQLAELEPTNSSAYILLSNVYAKMRRFDDVKKVRALMDELGVKKTPGCSLVEVDGRIHEFFVGDRSHPDTWAIYMMLDEIMERLRLAGYVGSTEAVFLDLDEEGKEMALSLHSEKLAIAFCFTKTKPGTTIRIFKNLRICMDCHVAIKLISKIYEREIVVRDGKRFHHFRGGSCSCKDFW</sequence>
<dbReference type="AlphaFoldDB" id="A0A199UKD2"/>
<dbReference type="GO" id="GO:0008270">
    <property type="term" value="F:zinc ion binding"/>
    <property type="evidence" value="ECO:0007669"/>
    <property type="project" value="InterPro"/>
</dbReference>
<dbReference type="Gene3D" id="1.25.40.10">
    <property type="entry name" value="Tetratricopeptide repeat domain"/>
    <property type="match status" value="3"/>
</dbReference>
<evidence type="ECO:0000259" key="5">
    <source>
        <dbReference type="Pfam" id="PF14432"/>
    </source>
</evidence>
<organism evidence="6 7">
    <name type="scientific">Ananas comosus</name>
    <name type="common">Pineapple</name>
    <name type="synonym">Ananas ananas</name>
    <dbReference type="NCBI Taxonomy" id="4615"/>
    <lineage>
        <taxon>Eukaryota</taxon>
        <taxon>Viridiplantae</taxon>
        <taxon>Streptophyta</taxon>
        <taxon>Embryophyta</taxon>
        <taxon>Tracheophyta</taxon>
        <taxon>Spermatophyta</taxon>
        <taxon>Magnoliopsida</taxon>
        <taxon>Liliopsida</taxon>
        <taxon>Poales</taxon>
        <taxon>Bromeliaceae</taxon>
        <taxon>Bromelioideae</taxon>
        <taxon>Ananas</taxon>
    </lineage>
</organism>
<comment type="caution">
    <text evidence="6">The sequence shown here is derived from an EMBL/GenBank/DDBJ whole genome shotgun (WGS) entry which is preliminary data.</text>
</comment>
<evidence type="ECO:0000256" key="1">
    <source>
        <dbReference type="ARBA" id="ARBA00022737"/>
    </source>
</evidence>